<evidence type="ECO:0000313" key="2">
    <source>
        <dbReference type="EMBL" id="SKA32714.1"/>
    </source>
</evidence>
<dbReference type="Gene3D" id="3.90.75.20">
    <property type="match status" value="2"/>
</dbReference>
<protein>
    <submittedName>
        <fullName evidence="2">NUMOD4 motif-containing protein</fullName>
    </submittedName>
</protein>
<dbReference type="Pfam" id="PF07463">
    <property type="entry name" value="NUMOD4"/>
    <property type="match status" value="2"/>
</dbReference>
<sequence>MQQQYAYQDLFLRDRKRELWKPIAGFEDFYEVSSHGRIKSLSRKWMLPHGGIRNKPIQILSPRVVRRYNKQAADHSYSVIAPLYLEGIAYCHSVARLVYNAFVAPLDLKDRSTLICFKDGDGRNLNYRNLEASNISKILKRSYEKGRAFSETRKPISQFDTRGNLIATYASLSEAGAKNGFDVSSISSAVHNGNMCKGFLWQQGRAGKFRKGVLRKHIDLGLSTNFASGATTEPKHAPPAADLSPATRKGERWKDFPGYEGLYQISNMGRVKALGKVSEGNLKKWYPERIKMLTSKKRKSKSEDRTSALITTLCKGGKKKNYLVARYVYCLFVEAFDLSDPNLRVRYKDGDAHNLEYRNLYLKEIAIRHNKQD</sequence>
<keyword evidence="3" id="KW-1185">Reference proteome</keyword>
<reference evidence="3" key="1">
    <citation type="submission" date="2017-02" db="EMBL/GenBank/DDBJ databases">
        <authorList>
            <person name="Varghese N."/>
            <person name="Submissions S."/>
        </authorList>
    </citation>
    <scope>NUCLEOTIDE SEQUENCE [LARGE SCALE GENOMIC DNA]</scope>
    <source>
        <strain evidence="3">DSM 22224</strain>
    </source>
</reference>
<name>A0A1T4SWS4_9BACT</name>
<dbReference type="InterPro" id="IPR044925">
    <property type="entry name" value="His-Me_finger_sf"/>
</dbReference>
<dbReference type="EMBL" id="FUWZ01000003">
    <property type="protein sequence ID" value="SKA32714.1"/>
    <property type="molecule type" value="Genomic_DNA"/>
</dbReference>
<proteinExistence type="predicted"/>
<dbReference type="OrthoDB" id="6631788at2"/>
<dbReference type="AlphaFoldDB" id="A0A1T4SWS4"/>
<feature type="domain" description="NUMOD4" evidence="1">
    <location>
        <begin position="18"/>
        <end position="57"/>
    </location>
</feature>
<organism evidence="2 3">
    <name type="scientific">Chitinophaga eiseniae</name>
    <dbReference type="NCBI Taxonomy" id="634771"/>
    <lineage>
        <taxon>Bacteria</taxon>
        <taxon>Pseudomonadati</taxon>
        <taxon>Bacteroidota</taxon>
        <taxon>Chitinophagia</taxon>
        <taxon>Chitinophagales</taxon>
        <taxon>Chitinophagaceae</taxon>
        <taxon>Chitinophaga</taxon>
    </lineage>
</organism>
<dbReference type="GO" id="GO:0016788">
    <property type="term" value="F:hydrolase activity, acting on ester bonds"/>
    <property type="evidence" value="ECO:0007669"/>
    <property type="project" value="InterPro"/>
</dbReference>
<evidence type="ECO:0000313" key="3">
    <source>
        <dbReference type="Proteomes" id="UP000190367"/>
    </source>
</evidence>
<evidence type="ECO:0000259" key="1">
    <source>
        <dbReference type="Pfam" id="PF07463"/>
    </source>
</evidence>
<dbReference type="Proteomes" id="UP000190367">
    <property type="component" value="Unassembled WGS sequence"/>
</dbReference>
<dbReference type="RefSeq" id="WP_078671031.1">
    <property type="nucleotide sequence ID" value="NZ_FUWZ01000003.1"/>
</dbReference>
<dbReference type="InterPro" id="IPR036388">
    <property type="entry name" value="WH-like_DNA-bd_sf"/>
</dbReference>
<dbReference type="InterPro" id="IPR010902">
    <property type="entry name" value="NUMOD4"/>
</dbReference>
<dbReference type="SUPFAM" id="SSF54060">
    <property type="entry name" value="His-Me finger endonucleases"/>
    <property type="match status" value="2"/>
</dbReference>
<dbReference type="Gene3D" id="1.10.10.10">
    <property type="entry name" value="Winged helix-like DNA-binding domain superfamily/Winged helix DNA-binding domain"/>
    <property type="match status" value="1"/>
</dbReference>
<feature type="domain" description="NUMOD4" evidence="1">
    <location>
        <begin position="251"/>
        <end position="298"/>
    </location>
</feature>
<accession>A0A1T4SWS4</accession>
<gene>
    <name evidence="2" type="ORF">SAMN04488128_103705</name>
</gene>